<organism evidence="2 3">
    <name type="scientific">Yinghuangia aomiensis</name>
    <dbReference type="NCBI Taxonomy" id="676205"/>
    <lineage>
        <taxon>Bacteria</taxon>
        <taxon>Bacillati</taxon>
        <taxon>Actinomycetota</taxon>
        <taxon>Actinomycetes</taxon>
        <taxon>Kitasatosporales</taxon>
        <taxon>Streptomycetaceae</taxon>
        <taxon>Yinghuangia</taxon>
    </lineage>
</organism>
<keyword evidence="1" id="KW-0732">Signal</keyword>
<accession>A0ABP9I9J7</accession>
<dbReference type="RefSeq" id="WP_345680397.1">
    <property type="nucleotide sequence ID" value="NZ_BAABHS010000046.1"/>
</dbReference>
<evidence type="ECO:0000313" key="3">
    <source>
        <dbReference type="Proteomes" id="UP001500466"/>
    </source>
</evidence>
<feature type="signal peptide" evidence="1">
    <location>
        <begin position="1"/>
        <end position="23"/>
    </location>
</feature>
<gene>
    <name evidence="2" type="ORF">GCM10023205_75770</name>
</gene>
<sequence>MKFSRSRAFVAALLPLAAVAAFAVPTAGAAASTPTPAVTVNPSYGPANGGAATAKANVPCPSGSTAFRFTVTGPGIGNVFGSDYLGTPLPADRIPDTSAYGAQPLFDADSAPVNGQTYKLTAQCLDEQLAVTNLASADVKVNEGVWSTLKPTVYALPAKIGQLRIALVAYTGFAGGEQVGGVLRAADGTATPVTLQPQGTDQAGRGAALLQVPASAADGTYTLVLTGSASKATGEIAVTVDTTRVWW</sequence>
<dbReference type="Proteomes" id="UP001500466">
    <property type="component" value="Unassembled WGS sequence"/>
</dbReference>
<reference evidence="3" key="1">
    <citation type="journal article" date="2019" name="Int. J. Syst. Evol. Microbiol.">
        <title>The Global Catalogue of Microorganisms (GCM) 10K type strain sequencing project: providing services to taxonomists for standard genome sequencing and annotation.</title>
        <authorList>
            <consortium name="The Broad Institute Genomics Platform"/>
            <consortium name="The Broad Institute Genome Sequencing Center for Infectious Disease"/>
            <person name="Wu L."/>
            <person name="Ma J."/>
        </authorList>
    </citation>
    <scope>NUCLEOTIDE SEQUENCE [LARGE SCALE GENOMIC DNA]</scope>
    <source>
        <strain evidence="3">JCM 17986</strain>
    </source>
</reference>
<protein>
    <submittedName>
        <fullName evidence="2">Uncharacterized protein</fullName>
    </submittedName>
</protein>
<comment type="caution">
    <text evidence="2">The sequence shown here is derived from an EMBL/GenBank/DDBJ whole genome shotgun (WGS) entry which is preliminary data.</text>
</comment>
<proteinExistence type="predicted"/>
<name>A0ABP9I9J7_9ACTN</name>
<feature type="chain" id="PRO_5045631884" evidence="1">
    <location>
        <begin position="24"/>
        <end position="247"/>
    </location>
</feature>
<evidence type="ECO:0000256" key="1">
    <source>
        <dbReference type="SAM" id="SignalP"/>
    </source>
</evidence>
<keyword evidence="3" id="KW-1185">Reference proteome</keyword>
<dbReference type="EMBL" id="BAABHS010000046">
    <property type="protein sequence ID" value="GAA4992199.1"/>
    <property type="molecule type" value="Genomic_DNA"/>
</dbReference>
<evidence type="ECO:0000313" key="2">
    <source>
        <dbReference type="EMBL" id="GAA4992199.1"/>
    </source>
</evidence>